<evidence type="ECO:0000256" key="2">
    <source>
        <dbReference type="SAM" id="Phobius"/>
    </source>
</evidence>
<dbReference type="OrthoDB" id="413079at2759"/>
<evidence type="ECO:0000313" key="3">
    <source>
        <dbReference type="EMBL" id="POS77272.1"/>
    </source>
</evidence>
<dbReference type="AlphaFoldDB" id="A0A2P5I449"/>
<gene>
    <name evidence="3" type="ORF">DHEL01_v204343</name>
</gene>
<dbReference type="InParanoid" id="A0A2P5I449"/>
<evidence type="ECO:0000313" key="4">
    <source>
        <dbReference type="Proteomes" id="UP000094444"/>
    </source>
</evidence>
<comment type="caution">
    <text evidence="3">The sequence shown here is derived from an EMBL/GenBank/DDBJ whole genome shotgun (WGS) entry which is preliminary data.</text>
</comment>
<proteinExistence type="predicted"/>
<name>A0A2P5I449_DIAHE</name>
<keyword evidence="4" id="KW-1185">Reference proteome</keyword>
<keyword evidence="2" id="KW-0812">Transmembrane</keyword>
<sequence length="108" mass="11752">MVAFRGNLWAPSPGRGGDGEETSWVAGEEQNDETVLSALQYMGTMLKVEDIWLISVFFFAVGGVQALAAGGKCNINPMYAAMERTKPPKYCSAASRSRSQLTDSKRSR</sequence>
<accession>A0A2P5I449</accession>
<keyword evidence="2" id="KW-1133">Transmembrane helix</keyword>
<protein>
    <submittedName>
        <fullName evidence="3">Uncharacterized protein</fullName>
    </submittedName>
</protein>
<organism evidence="3 4">
    <name type="scientific">Diaporthe helianthi</name>
    <dbReference type="NCBI Taxonomy" id="158607"/>
    <lineage>
        <taxon>Eukaryota</taxon>
        <taxon>Fungi</taxon>
        <taxon>Dikarya</taxon>
        <taxon>Ascomycota</taxon>
        <taxon>Pezizomycotina</taxon>
        <taxon>Sordariomycetes</taxon>
        <taxon>Sordariomycetidae</taxon>
        <taxon>Diaporthales</taxon>
        <taxon>Diaporthaceae</taxon>
        <taxon>Diaporthe</taxon>
    </lineage>
</organism>
<dbReference type="Proteomes" id="UP000094444">
    <property type="component" value="Unassembled WGS sequence"/>
</dbReference>
<evidence type="ECO:0000256" key="1">
    <source>
        <dbReference type="SAM" id="MobiDB-lite"/>
    </source>
</evidence>
<feature type="region of interest" description="Disordered" evidence="1">
    <location>
        <begin position="86"/>
        <end position="108"/>
    </location>
</feature>
<keyword evidence="2" id="KW-0472">Membrane</keyword>
<feature type="region of interest" description="Disordered" evidence="1">
    <location>
        <begin position="1"/>
        <end position="23"/>
    </location>
</feature>
<dbReference type="EMBL" id="MAVT02000285">
    <property type="protein sequence ID" value="POS77272.1"/>
    <property type="molecule type" value="Genomic_DNA"/>
</dbReference>
<feature type="transmembrane region" description="Helical" evidence="2">
    <location>
        <begin position="51"/>
        <end position="69"/>
    </location>
</feature>
<reference evidence="3" key="1">
    <citation type="submission" date="2017-09" db="EMBL/GenBank/DDBJ databases">
        <title>Polyketide synthases of a Diaporthe helianthi virulent isolate.</title>
        <authorList>
            <person name="Baroncelli R."/>
        </authorList>
    </citation>
    <scope>NUCLEOTIDE SEQUENCE [LARGE SCALE GENOMIC DNA]</scope>
    <source>
        <strain evidence="3">7/96</strain>
    </source>
</reference>